<sequence length="69" mass="6932">MEIFVNGQALQVPDGSSVAQAVKLFAPTVEPGRGAAVALGDQVVASSRWSQTAVNAGDHLELLTAVAGG</sequence>
<dbReference type="SUPFAM" id="SSF54285">
    <property type="entry name" value="MoaD/ThiS"/>
    <property type="match status" value="1"/>
</dbReference>
<dbReference type="PANTHER" id="PTHR34472:SF1">
    <property type="entry name" value="SULFUR CARRIER PROTEIN THIS"/>
    <property type="match status" value="1"/>
</dbReference>
<dbReference type="Gene3D" id="3.10.20.30">
    <property type="match status" value="1"/>
</dbReference>
<name>A0A9X1NBD1_9ACTN</name>
<reference evidence="1" key="1">
    <citation type="submission" date="2021-11" db="EMBL/GenBank/DDBJ databases">
        <title>Streptomyces corallinus and Kineosporia corallina sp. nov., two new coral-derived marine actinobacteria.</title>
        <authorList>
            <person name="Buangrab K."/>
            <person name="Sutthacheep M."/>
            <person name="Yeemin T."/>
            <person name="Harunari E."/>
            <person name="Igarashi Y."/>
            <person name="Sripreechasak P."/>
            <person name="Kanchanasin P."/>
            <person name="Tanasupawat S."/>
            <person name="Phongsopitanun W."/>
        </authorList>
    </citation>
    <scope>NUCLEOTIDE SEQUENCE</scope>
    <source>
        <strain evidence="1">JCM 31032</strain>
    </source>
</reference>
<dbReference type="PANTHER" id="PTHR34472">
    <property type="entry name" value="SULFUR CARRIER PROTEIN THIS"/>
    <property type="match status" value="1"/>
</dbReference>
<dbReference type="InterPro" id="IPR003749">
    <property type="entry name" value="ThiS/MoaD-like"/>
</dbReference>
<organism evidence="1 2">
    <name type="scientific">Kineosporia babensis</name>
    <dbReference type="NCBI Taxonomy" id="499548"/>
    <lineage>
        <taxon>Bacteria</taxon>
        <taxon>Bacillati</taxon>
        <taxon>Actinomycetota</taxon>
        <taxon>Actinomycetes</taxon>
        <taxon>Kineosporiales</taxon>
        <taxon>Kineosporiaceae</taxon>
        <taxon>Kineosporia</taxon>
    </lineage>
</organism>
<protein>
    <submittedName>
        <fullName evidence="1">Sulfur carrier protein ThiS</fullName>
    </submittedName>
</protein>
<dbReference type="NCBIfam" id="TIGR01683">
    <property type="entry name" value="thiS"/>
    <property type="match status" value="1"/>
</dbReference>
<dbReference type="Pfam" id="PF02597">
    <property type="entry name" value="ThiS"/>
    <property type="match status" value="1"/>
</dbReference>
<dbReference type="AlphaFoldDB" id="A0A9X1NBD1"/>
<evidence type="ECO:0000313" key="2">
    <source>
        <dbReference type="Proteomes" id="UP001138997"/>
    </source>
</evidence>
<dbReference type="InterPro" id="IPR016155">
    <property type="entry name" value="Mopterin_synth/thiamin_S_b"/>
</dbReference>
<dbReference type="RefSeq" id="WP_231440161.1">
    <property type="nucleotide sequence ID" value="NZ_JAJOMB010000003.1"/>
</dbReference>
<dbReference type="CDD" id="cd00565">
    <property type="entry name" value="Ubl_ThiS"/>
    <property type="match status" value="1"/>
</dbReference>
<accession>A0A9X1NBD1</accession>
<dbReference type="EMBL" id="JAJOMB010000003">
    <property type="protein sequence ID" value="MCD5310985.1"/>
    <property type="molecule type" value="Genomic_DNA"/>
</dbReference>
<comment type="caution">
    <text evidence="1">The sequence shown here is derived from an EMBL/GenBank/DDBJ whole genome shotgun (WGS) entry which is preliminary data.</text>
</comment>
<dbReference type="InterPro" id="IPR012675">
    <property type="entry name" value="Beta-grasp_dom_sf"/>
</dbReference>
<dbReference type="InterPro" id="IPR010035">
    <property type="entry name" value="Thi_S"/>
</dbReference>
<keyword evidence="2" id="KW-1185">Reference proteome</keyword>
<gene>
    <name evidence="1" type="primary">thiS</name>
    <name evidence="1" type="ORF">LR394_08760</name>
</gene>
<proteinExistence type="predicted"/>
<evidence type="ECO:0000313" key="1">
    <source>
        <dbReference type="EMBL" id="MCD5310985.1"/>
    </source>
</evidence>
<dbReference type="Proteomes" id="UP001138997">
    <property type="component" value="Unassembled WGS sequence"/>
</dbReference>